<sequence>EPIPKDSSYQKLSISNANNSNIAKVRGSVSPVREKSTMSSTMKGVKTDIKSSLDIKSNVPSNIKISVGSENSTTKLDVNVNKMKTEDSGFTKPLHALSDDRRTTIERIETAAKSPFKTPDGKHARRHTLESRLFATPDCYRDVNLGTPRRMLPVIQDESVDLTEEGQDSCSITVAVR</sequence>
<reference evidence="2" key="1">
    <citation type="submission" date="2014-12" db="EMBL/GenBank/DDBJ databases">
        <title>Insight into the proteome of Arion vulgaris.</title>
        <authorList>
            <person name="Aradska J."/>
            <person name="Bulat T."/>
            <person name="Smidak R."/>
            <person name="Sarate P."/>
            <person name="Gangsoo J."/>
            <person name="Sialana F."/>
            <person name="Bilban M."/>
            <person name="Lubec G."/>
        </authorList>
    </citation>
    <scope>NUCLEOTIDE SEQUENCE</scope>
    <source>
        <tissue evidence="2">Skin</tissue>
    </source>
</reference>
<protein>
    <submittedName>
        <fullName evidence="2">Uncharacterized protein</fullName>
    </submittedName>
</protein>
<proteinExistence type="predicted"/>
<dbReference type="AlphaFoldDB" id="A0A0B6Y315"/>
<gene>
    <name evidence="2" type="primary">ORF10858</name>
</gene>
<organism evidence="2">
    <name type="scientific">Arion vulgaris</name>
    <dbReference type="NCBI Taxonomy" id="1028688"/>
    <lineage>
        <taxon>Eukaryota</taxon>
        <taxon>Metazoa</taxon>
        <taxon>Spiralia</taxon>
        <taxon>Lophotrochozoa</taxon>
        <taxon>Mollusca</taxon>
        <taxon>Gastropoda</taxon>
        <taxon>Heterobranchia</taxon>
        <taxon>Euthyneura</taxon>
        <taxon>Panpulmonata</taxon>
        <taxon>Eupulmonata</taxon>
        <taxon>Stylommatophora</taxon>
        <taxon>Helicina</taxon>
        <taxon>Arionoidea</taxon>
        <taxon>Arionidae</taxon>
        <taxon>Arion</taxon>
    </lineage>
</organism>
<accession>A0A0B6Y315</accession>
<feature type="non-terminal residue" evidence="2">
    <location>
        <position position="1"/>
    </location>
</feature>
<dbReference type="EMBL" id="HACG01003608">
    <property type="protein sequence ID" value="CEK50473.1"/>
    <property type="molecule type" value="Transcribed_RNA"/>
</dbReference>
<evidence type="ECO:0000256" key="1">
    <source>
        <dbReference type="SAM" id="MobiDB-lite"/>
    </source>
</evidence>
<feature type="region of interest" description="Disordered" evidence="1">
    <location>
        <begin position="25"/>
        <end position="49"/>
    </location>
</feature>
<feature type="non-terminal residue" evidence="2">
    <location>
        <position position="177"/>
    </location>
</feature>
<evidence type="ECO:0000313" key="2">
    <source>
        <dbReference type="EMBL" id="CEK50473.1"/>
    </source>
</evidence>
<name>A0A0B6Y315_9EUPU</name>